<feature type="chain" id="PRO_5030866073" evidence="1">
    <location>
        <begin position="24"/>
        <end position="268"/>
    </location>
</feature>
<dbReference type="InterPro" id="IPR000326">
    <property type="entry name" value="PAP2/HPO"/>
</dbReference>
<feature type="signal peptide" evidence="1">
    <location>
        <begin position="1"/>
        <end position="23"/>
    </location>
</feature>
<dbReference type="Proteomes" id="UP000518887">
    <property type="component" value="Unassembled WGS sequence"/>
</dbReference>
<evidence type="ECO:0000313" key="4">
    <source>
        <dbReference type="Proteomes" id="UP000518887"/>
    </source>
</evidence>
<organism evidence="3 4">
    <name type="scientific">Treponema ruminis</name>
    <dbReference type="NCBI Taxonomy" id="744515"/>
    <lineage>
        <taxon>Bacteria</taxon>
        <taxon>Pseudomonadati</taxon>
        <taxon>Spirochaetota</taxon>
        <taxon>Spirochaetia</taxon>
        <taxon>Spirochaetales</taxon>
        <taxon>Treponemataceae</taxon>
        <taxon>Treponema</taxon>
    </lineage>
</organism>
<dbReference type="PANTHER" id="PTHR14969:SF13">
    <property type="entry name" value="AT30094P"/>
    <property type="match status" value="1"/>
</dbReference>
<dbReference type="GO" id="GO:0050380">
    <property type="term" value="F:undecaprenyl-diphosphatase activity"/>
    <property type="evidence" value="ECO:0007669"/>
    <property type="project" value="UniProtKB-EC"/>
</dbReference>
<reference evidence="3 4" key="1">
    <citation type="submission" date="2020-08" db="EMBL/GenBank/DDBJ databases">
        <title>Genomic Encyclopedia of Type Strains, Phase IV (KMG-IV): sequencing the most valuable type-strain genomes for metagenomic binning, comparative biology and taxonomic classification.</title>
        <authorList>
            <person name="Goeker M."/>
        </authorList>
    </citation>
    <scope>NUCLEOTIDE SEQUENCE [LARGE SCALE GENOMIC DNA]</scope>
    <source>
        <strain evidence="3 4">DSM 103462</strain>
    </source>
</reference>
<comment type="caution">
    <text evidence="3">The sequence shown here is derived from an EMBL/GenBank/DDBJ whole genome shotgun (WGS) entry which is preliminary data.</text>
</comment>
<dbReference type="Pfam" id="PF01569">
    <property type="entry name" value="PAP2"/>
    <property type="match status" value="1"/>
</dbReference>
<dbReference type="SUPFAM" id="SSF48317">
    <property type="entry name" value="Acid phosphatase/Vanadium-dependent haloperoxidase"/>
    <property type="match status" value="1"/>
</dbReference>
<dbReference type="SMART" id="SM00014">
    <property type="entry name" value="acidPPc"/>
    <property type="match status" value="1"/>
</dbReference>
<keyword evidence="3" id="KW-0378">Hydrolase</keyword>
<dbReference type="CDD" id="cd03394">
    <property type="entry name" value="PAP2_like_5"/>
    <property type="match status" value="1"/>
</dbReference>
<keyword evidence="4" id="KW-1185">Reference proteome</keyword>
<dbReference type="PANTHER" id="PTHR14969">
    <property type="entry name" value="SPHINGOSINE-1-PHOSPHATE PHOSPHOHYDROLASE"/>
    <property type="match status" value="1"/>
</dbReference>
<feature type="domain" description="Phosphatidic acid phosphatase type 2/haloperoxidase" evidence="2">
    <location>
        <begin position="119"/>
        <end position="241"/>
    </location>
</feature>
<evidence type="ECO:0000256" key="1">
    <source>
        <dbReference type="SAM" id="SignalP"/>
    </source>
</evidence>
<dbReference type="InterPro" id="IPR036938">
    <property type="entry name" value="PAP2/HPO_sf"/>
</dbReference>
<dbReference type="AlphaFoldDB" id="A0A7W8G730"/>
<evidence type="ECO:0000313" key="3">
    <source>
        <dbReference type="EMBL" id="MBB5225073.1"/>
    </source>
</evidence>
<dbReference type="EC" id="3.6.1.27" evidence="3"/>
<protein>
    <submittedName>
        <fullName evidence="3">Undecaprenyl-diphosphatase</fullName>
        <ecNumber evidence="3">3.6.1.27</ecNumber>
    </submittedName>
</protein>
<name>A0A7W8G730_9SPIR</name>
<dbReference type="Gene3D" id="1.20.144.10">
    <property type="entry name" value="Phosphatidic acid phosphatase type 2/haloperoxidase"/>
    <property type="match status" value="1"/>
</dbReference>
<evidence type="ECO:0000259" key="2">
    <source>
        <dbReference type="SMART" id="SM00014"/>
    </source>
</evidence>
<gene>
    <name evidence="3" type="ORF">HNP76_000413</name>
</gene>
<accession>A0A7W8G730</accession>
<proteinExistence type="predicted"/>
<keyword evidence="1" id="KW-0732">Signal</keyword>
<dbReference type="EMBL" id="JACHFQ010000001">
    <property type="protein sequence ID" value="MBB5225073.1"/>
    <property type="molecule type" value="Genomic_DNA"/>
</dbReference>
<dbReference type="RefSeq" id="WP_184656963.1">
    <property type="nucleotide sequence ID" value="NZ_CP031518.1"/>
</dbReference>
<sequence length="268" mass="29542">MKKLLKFTLCSFLLTFLIQPILSAENSPFKLDPIKDGILFGSGVLLSGGDLLLDNVLKVNRQEYKGKIYDKDDVNAFDRPFMNSYSHSRDKAADFLLAATMATPGLLVFTDQSEWITEAAMYAETLLIANGIKEMIKLAVTRPRPYMYYDPSTFPEDDIDEGDWANSFPSGHSTIAFASATFTSYTFSKYFPESKWRIPVTAGAYSMAIGVVALRLSSGNHFMTDVLAGATIGGLSGFLVPWLHTFNQKHDVNLALLGNGFSVSLALN</sequence>